<dbReference type="Proteomes" id="UP000887564">
    <property type="component" value="Unplaced"/>
</dbReference>
<protein>
    <submittedName>
        <fullName evidence="2">Uncharacterized protein</fullName>
    </submittedName>
</protein>
<organism evidence="1 2">
    <name type="scientific">Parascaris equorum</name>
    <name type="common">Equine roundworm</name>
    <dbReference type="NCBI Taxonomy" id="6256"/>
    <lineage>
        <taxon>Eukaryota</taxon>
        <taxon>Metazoa</taxon>
        <taxon>Ecdysozoa</taxon>
        <taxon>Nematoda</taxon>
        <taxon>Chromadorea</taxon>
        <taxon>Rhabditida</taxon>
        <taxon>Spirurina</taxon>
        <taxon>Ascaridomorpha</taxon>
        <taxon>Ascaridoidea</taxon>
        <taxon>Ascarididae</taxon>
        <taxon>Parascaris</taxon>
    </lineage>
</organism>
<name>A0A914SGJ4_PAREQ</name>
<evidence type="ECO:0000313" key="2">
    <source>
        <dbReference type="WBParaSite" id="PEQ_0001311601-mRNA-1"/>
    </source>
</evidence>
<reference evidence="2" key="1">
    <citation type="submission" date="2022-11" db="UniProtKB">
        <authorList>
            <consortium name="WormBaseParasite"/>
        </authorList>
    </citation>
    <scope>IDENTIFICATION</scope>
</reference>
<sequence>MIGASVHREFRALETQAPITMADDDDEQTGLHGKCAMIYCEKEQHHDKPKYKQKEFMRPKYGAVSFDVIDAVNARLAAVSGSADIFGNLRVETSVENDKRNDDVEPGIGALRRAKLSIGKRYNKQLAHLTSSVEGTYAQADDDVGVSSHLKAPSIISRWHSSFDESYDDGEHVDGLQVEREKSDSSIGTRSPLLHDRYTRVFRKNSFLF</sequence>
<accession>A0A914SGJ4</accession>
<evidence type="ECO:0000313" key="1">
    <source>
        <dbReference type="Proteomes" id="UP000887564"/>
    </source>
</evidence>
<keyword evidence="1" id="KW-1185">Reference proteome</keyword>
<dbReference type="WBParaSite" id="PEQ_0001311601-mRNA-1">
    <property type="protein sequence ID" value="PEQ_0001311601-mRNA-1"/>
    <property type="gene ID" value="PEQ_0001311601"/>
</dbReference>
<proteinExistence type="predicted"/>
<dbReference type="AlphaFoldDB" id="A0A914SGJ4"/>